<proteinExistence type="predicted"/>
<evidence type="ECO:0000313" key="3">
    <source>
        <dbReference type="Proteomes" id="UP000652761"/>
    </source>
</evidence>
<keyword evidence="3" id="KW-1185">Reference proteome</keyword>
<accession>A0A843W0R8</accession>
<protein>
    <submittedName>
        <fullName evidence="2">Uncharacterized protein</fullName>
    </submittedName>
</protein>
<comment type="caution">
    <text evidence="2">The sequence shown here is derived from an EMBL/GenBank/DDBJ whole genome shotgun (WGS) entry which is preliminary data.</text>
</comment>
<feature type="region of interest" description="Disordered" evidence="1">
    <location>
        <begin position="1"/>
        <end position="34"/>
    </location>
</feature>
<gene>
    <name evidence="2" type="ORF">Taro_033091</name>
</gene>
<feature type="region of interest" description="Disordered" evidence="1">
    <location>
        <begin position="75"/>
        <end position="96"/>
    </location>
</feature>
<reference evidence="2" key="1">
    <citation type="submission" date="2017-07" db="EMBL/GenBank/DDBJ databases">
        <title>Taro Niue Genome Assembly and Annotation.</title>
        <authorList>
            <person name="Atibalentja N."/>
            <person name="Keating K."/>
            <person name="Fields C.J."/>
        </authorList>
    </citation>
    <scope>NUCLEOTIDE SEQUENCE</scope>
    <source>
        <strain evidence="2">Niue_2</strain>
        <tissue evidence="2">Leaf</tissue>
    </source>
</reference>
<organism evidence="2 3">
    <name type="scientific">Colocasia esculenta</name>
    <name type="common">Wild taro</name>
    <name type="synonym">Arum esculentum</name>
    <dbReference type="NCBI Taxonomy" id="4460"/>
    <lineage>
        <taxon>Eukaryota</taxon>
        <taxon>Viridiplantae</taxon>
        <taxon>Streptophyta</taxon>
        <taxon>Embryophyta</taxon>
        <taxon>Tracheophyta</taxon>
        <taxon>Spermatophyta</taxon>
        <taxon>Magnoliopsida</taxon>
        <taxon>Liliopsida</taxon>
        <taxon>Araceae</taxon>
        <taxon>Aroideae</taxon>
        <taxon>Colocasieae</taxon>
        <taxon>Colocasia</taxon>
    </lineage>
</organism>
<name>A0A843W0R8_COLES</name>
<sequence>MPELGDYQDETQVNKEILTTLPEEDPEGSLRESTSISLDRLNRAGIDRSRFDSSDPTQILLSWVDPAGNVGFWGASRGNRSLGGRSDPGSSDSGSIPAILPSMKWRLWVLCKIATNLEHLIMKSHFDQNAWGMPPR</sequence>
<dbReference type="EMBL" id="NMUH01002502">
    <property type="protein sequence ID" value="MQM00358.1"/>
    <property type="molecule type" value="Genomic_DNA"/>
</dbReference>
<dbReference type="AlphaFoldDB" id="A0A843W0R8"/>
<evidence type="ECO:0000313" key="2">
    <source>
        <dbReference type="EMBL" id="MQM00358.1"/>
    </source>
</evidence>
<feature type="compositionally biased region" description="Low complexity" evidence="1">
    <location>
        <begin position="80"/>
        <end position="95"/>
    </location>
</feature>
<evidence type="ECO:0000256" key="1">
    <source>
        <dbReference type="SAM" id="MobiDB-lite"/>
    </source>
</evidence>
<dbReference type="Proteomes" id="UP000652761">
    <property type="component" value="Unassembled WGS sequence"/>
</dbReference>